<dbReference type="InterPro" id="IPR018247">
    <property type="entry name" value="EF_Hand_1_Ca_BS"/>
</dbReference>
<dbReference type="Proteomes" id="UP000007303">
    <property type="component" value="Unassembled WGS sequence"/>
</dbReference>
<sequence>CSRPESCRCHPDPPKTGAQDQNVFLSTLKDADVAAALEACKADGTFEHKKFFATCGFIEEGELKLFLQNFSAAARALTDAETSAFLKAGDTDADGKIGAQEFADLVKA</sequence>
<dbReference type="HOGENOM" id="CLU_2203119_0_0_1"/>
<dbReference type="InterPro" id="IPR008080">
    <property type="entry name" value="Parvalbumin"/>
</dbReference>
<feature type="binding site" evidence="6">
    <location>
        <position position="92"/>
    </location>
    <ligand>
        <name>Ca(2+)</name>
        <dbReference type="ChEBI" id="CHEBI:29108"/>
        <label>1</label>
    </ligand>
</feature>
<evidence type="ECO:0000256" key="4">
    <source>
        <dbReference type="ARBA" id="ARBA00023179"/>
    </source>
</evidence>
<dbReference type="GeneTree" id="ENSGT00940000163144"/>
<dbReference type="SUPFAM" id="SSF47473">
    <property type="entry name" value="EF-hand"/>
    <property type="match status" value="1"/>
</dbReference>
<dbReference type="GO" id="GO:0005737">
    <property type="term" value="C:cytoplasm"/>
    <property type="evidence" value="ECO:0007669"/>
    <property type="project" value="TreeGrafter"/>
</dbReference>
<evidence type="ECO:0000256" key="6">
    <source>
        <dbReference type="PIRSR" id="PIRSR608080-1"/>
    </source>
</evidence>
<dbReference type="InterPro" id="IPR011992">
    <property type="entry name" value="EF-hand-dom_pair"/>
</dbReference>
<feature type="binding site" evidence="6">
    <location>
        <position position="101"/>
    </location>
    <ligand>
        <name>Ca(2+)</name>
        <dbReference type="ChEBI" id="CHEBI:29108"/>
        <label>1</label>
    </ligand>
</feature>
<evidence type="ECO:0000313" key="8">
    <source>
        <dbReference type="Ensembl" id="ENSTNIP00000001887.1"/>
    </source>
</evidence>
<reference evidence="8" key="2">
    <citation type="submission" date="2025-08" db="UniProtKB">
        <authorList>
            <consortium name="Ensembl"/>
        </authorList>
    </citation>
    <scope>IDENTIFICATION</scope>
</reference>
<keyword evidence="4" id="KW-0514">Muscle protein</keyword>
<feature type="binding site" evidence="6">
    <location>
        <position position="96"/>
    </location>
    <ligand>
        <name>Ca(2+)</name>
        <dbReference type="ChEBI" id="CHEBI:29108"/>
        <label>1</label>
    </ligand>
</feature>
<dbReference type="PANTHER" id="PTHR11653">
    <property type="entry name" value="PARVALBUMIN ALPHA"/>
    <property type="match status" value="1"/>
</dbReference>
<evidence type="ECO:0000256" key="1">
    <source>
        <dbReference type="ARBA" id="ARBA00009753"/>
    </source>
</evidence>
<organism evidence="8 9">
    <name type="scientific">Tetraodon nigroviridis</name>
    <name type="common">Spotted green pufferfish</name>
    <name type="synonym">Chelonodon nigroviridis</name>
    <dbReference type="NCBI Taxonomy" id="99883"/>
    <lineage>
        <taxon>Eukaryota</taxon>
        <taxon>Metazoa</taxon>
        <taxon>Chordata</taxon>
        <taxon>Craniata</taxon>
        <taxon>Vertebrata</taxon>
        <taxon>Euteleostomi</taxon>
        <taxon>Actinopterygii</taxon>
        <taxon>Neopterygii</taxon>
        <taxon>Teleostei</taxon>
        <taxon>Neoteleostei</taxon>
        <taxon>Acanthomorphata</taxon>
        <taxon>Eupercaria</taxon>
        <taxon>Tetraodontiformes</taxon>
        <taxon>Tetradontoidea</taxon>
        <taxon>Tetraodontidae</taxon>
        <taxon>Tetraodon</taxon>
    </lineage>
</organism>
<keyword evidence="2 6" id="KW-0479">Metal-binding</keyword>
<reference evidence="8" key="3">
    <citation type="submission" date="2025-09" db="UniProtKB">
        <authorList>
            <consortium name="Ensembl"/>
        </authorList>
    </citation>
    <scope>IDENTIFICATION</scope>
</reference>
<dbReference type="Gene3D" id="1.10.238.10">
    <property type="entry name" value="EF-hand"/>
    <property type="match status" value="1"/>
</dbReference>
<dbReference type="GO" id="GO:0005509">
    <property type="term" value="F:calcium ion binding"/>
    <property type="evidence" value="ECO:0007669"/>
    <property type="project" value="UniProtKB-UniRule"/>
</dbReference>
<protein>
    <recommendedName>
        <fullName evidence="7">Parvalbumin</fullName>
    </recommendedName>
</protein>
<dbReference type="Ensembl" id="ENSTNIT00000003808.1">
    <property type="protein sequence ID" value="ENSTNIP00000001887.1"/>
    <property type="gene ID" value="ENSTNIG00000000899.1"/>
</dbReference>
<feature type="binding site" evidence="6">
    <location>
        <position position="57"/>
    </location>
    <ligand>
        <name>Ca(2+)</name>
        <dbReference type="ChEBI" id="CHEBI:29108"/>
        <label>1</label>
    </ligand>
</feature>
<dbReference type="InParanoid" id="H3C0X1"/>
<accession>H3C0X1</accession>
<proteinExistence type="inferred from homology"/>
<dbReference type="PRINTS" id="PR01697">
    <property type="entry name" value="PARVALBUMIN"/>
</dbReference>
<reference evidence="9" key="1">
    <citation type="journal article" date="2004" name="Nature">
        <title>Genome duplication in the teleost fish Tetraodon nigroviridis reveals the early vertebrate proto-karyotype.</title>
        <authorList>
            <person name="Jaillon O."/>
            <person name="Aury J.-M."/>
            <person name="Brunet F."/>
            <person name="Petit J.-L."/>
            <person name="Stange-Thomann N."/>
            <person name="Mauceli E."/>
            <person name="Bouneau L."/>
            <person name="Fischer C."/>
            <person name="Ozouf-Costaz C."/>
            <person name="Bernot A."/>
            <person name="Nicaud S."/>
            <person name="Jaffe D."/>
            <person name="Fisher S."/>
            <person name="Lutfalla G."/>
            <person name="Dossat C."/>
            <person name="Segurens B."/>
            <person name="Dasilva C."/>
            <person name="Salanoubat M."/>
            <person name="Levy M."/>
            <person name="Boudet N."/>
            <person name="Castellano S."/>
            <person name="Anthouard V."/>
            <person name="Jubin C."/>
            <person name="Castelli V."/>
            <person name="Katinka M."/>
            <person name="Vacherie B."/>
            <person name="Biemont C."/>
            <person name="Skalli Z."/>
            <person name="Cattolico L."/>
            <person name="Poulain J."/>
            <person name="De Berardinis V."/>
            <person name="Cruaud C."/>
            <person name="Duprat S."/>
            <person name="Brottier P."/>
            <person name="Coutanceau J.-P."/>
            <person name="Gouzy J."/>
            <person name="Parra G."/>
            <person name="Lardier G."/>
            <person name="Chapple C."/>
            <person name="McKernan K.J."/>
            <person name="McEwan P."/>
            <person name="Bosak S."/>
            <person name="Kellis M."/>
            <person name="Volff J.-N."/>
            <person name="Guigo R."/>
            <person name="Zody M.C."/>
            <person name="Mesirov J."/>
            <person name="Lindblad-Toh K."/>
            <person name="Birren B."/>
            <person name="Nusbaum C."/>
            <person name="Kahn D."/>
            <person name="Robinson-Rechavi M."/>
            <person name="Laudet V."/>
            <person name="Schachter V."/>
            <person name="Quetier F."/>
            <person name="Saurin W."/>
            <person name="Scarpelli C."/>
            <person name="Wincker P."/>
            <person name="Lander E.S."/>
            <person name="Weissenbach J."/>
            <person name="Roest Crollius H."/>
        </authorList>
    </citation>
    <scope>NUCLEOTIDE SEQUENCE [LARGE SCALE GENOMIC DNA]</scope>
</reference>
<keyword evidence="3 6" id="KW-0106">Calcium</keyword>
<feature type="binding site" evidence="6">
    <location>
        <position position="90"/>
    </location>
    <ligand>
        <name>Ca(2+)</name>
        <dbReference type="ChEBI" id="CHEBI:29108"/>
        <label>1</label>
    </ligand>
</feature>
<evidence type="ECO:0000313" key="9">
    <source>
        <dbReference type="Proteomes" id="UP000007303"/>
    </source>
</evidence>
<comment type="function">
    <text evidence="5 7">In muscle, parvalbumin is thought to be involved in relaxation after contraction. It binds two calcium ions.</text>
</comment>
<dbReference type="PANTHER" id="PTHR11653:SF12">
    <property type="entry name" value="PARVALBUMIN"/>
    <property type="match status" value="1"/>
</dbReference>
<keyword evidence="9" id="KW-1185">Reference proteome</keyword>
<comment type="similarity">
    <text evidence="1 7">Belongs to the parvalbumin family.</text>
</comment>
<evidence type="ECO:0000256" key="3">
    <source>
        <dbReference type="ARBA" id="ARBA00022837"/>
    </source>
</evidence>
<feature type="binding site" evidence="6">
    <location>
        <position position="62"/>
    </location>
    <ligand>
        <name>Ca(2+)</name>
        <dbReference type="ChEBI" id="CHEBI:29108"/>
        <label>1</label>
    </ligand>
</feature>
<evidence type="ECO:0000256" key="7">
    <source>
        <dbReference type="RuleBase" id="RU368048"/>
    </source>
</evidence>
<dbReference type="OMA" id="ESCRCHP"/>
<feature type="binding site" evidence="6">
    <location>
        <position position="94"/>
    </location>
    <ligand>
        <name>Ca(2+)</name>
        <dbReference type="ChEBI" id="CHEBI:29108"/>
        <label>1</label>
    </ligand>
</feature>
<evidence type="ECO:0000256" key="5">
    <source>
        <dbReference type="ARBA" id="ARBA00025308"/>
    </source>
</evidence>
<dbReference type="AlphaFoldDB" id="H3C0X1"/>
<dbReference type="PROSITE" id="PS00018">
    <property type="entry name" value="EF_HAND_1"/>
    <property type="match status" value="1"/>
</dbReference>
<evidence type="ECO:0000256" key="2">
    <source>
        <dbReference type="ARBA" id="ARBA00022723"/>
    </source>
</evidence>
<dbReference type="STRING" id="99883.ENSTNIP00000001887"/>
<name>H3C0X1_TETNG</name>